<evidence type="ECO:0000256" key="2">
    <source>
        <dbReference type="ARBA" id="ARBA00022649"/>
    </source>
</evidence>
<keyword evidence="2" id="KW-1277">Toxin-antitoxin system</keyword>
<dbReference type="GO" id="GO:0004540">
    <property type="term" value="F:RNA nuclease activity"/>
    <property type="evidence" value="ECO:0007669"/>
    <property type="project" value="InterPro"/>
</dbReference>
<comment type="caution">
    <text evidence="7">The sequence shown here is derived from an EMBL/GenBank/DDBJ whole genome shotgun (WGS) entry which is preliminary data.</text>
</comment>
<dbReference type="GO" id="GO:0110001">
    <property type="term" value="C:toxin-antitoxin complex"/>
    <property type="evidence" value="ECO:0007669"/>
    <property type="project" value="InterPro"/>
</dbReference>
<evidence type="ECO:0000256" key="1">
    <source>
        <dbReference type="ARBA" id="ARBA00022553"/>
    </source>
</evidence>
<dbReference type="PANTHER" id="PTHR34139:SF1">
    <property type="entry name" value="RNASE MJ1380-RELATED"/>
    <property type="match status" value="1"/>
</dbReference>
<protein>
    <recommendedName>
        <fullName evidence="9">DUF86 domain-containing protein</fullName>
    </recommendedName>
</protein>
<accession>A0A399FAF9</accession>
<evidence type="ECO:0008006" key="9">
    <source>
        <dbReference type="Google" id="ProtNLM"/>
    </source>
</evidence>
<dbReference type="InterPro" id="IPR037038">
    <property type="entry name" value="HepT-like_sf"/>
</dbReference>
<organism evidence="7 8">
    <name type="scientific">Meiothermus granaticius NBRC 107808</name>
    <dbReference type="NCBI Taxonomy" id="1227551"/>
    <lineage>
        <taxon>Bacteria</taxon>
        <taxon>Thermotogati</taxon>
        <taxon>Deinococcota</taxon>
        <taxon>Deinococci</taxon>
        <taxon>Thermales</taxon>
        <taxon>Thermaceae</taxon>
        <taxon>Meiothermus</taxon>
    </lineage>
</organism>
<evidence type="ECO:0000256" key="5">
    <source>
        <dbReference type="ARBA" id="ARBA00022801"/>
    </source>
</evidence>
<dbReference type="InterPro" id="IPR008201">
    <property type="entry name" value="HepT-like"/>
</dbReference>
<dbReference type="AlphaFoldDB" id="A0A399FAF9"/>
<keyword evidence="4" id="KW-0547">Nucleotide-binding</keyword>
<evidence type="ECO:0000256" key="4">
    <source>
        <dbReference type="ARBA" id="ARBA00022741"/>
    </source>
</evidence>
<dbReference type="Proteomes" id="UP000266178">
    <property type="component" value="Unassembled WGS sequence"/>
</dbReference>
<dbReference type="InterPro" id="IPR051813">
    <property type="entry name" value="HepT_RNase_toxin"/>
</dbReference>
<reference evidence="7 8" key="1">
    <citation type="submission" date="2018-08" db="EMBL/GenBank/DDBJ databases">
        <title>Meiothermus granaticius genome AF-68 sequencing project.</title>
        <authorList>
            <person name="Da Costa M.S."/>
            <person name="Albuquerque L."/>
            <person name="Raposo P."/>
            <person name="Froufe H.J.C."/>
            <person name="Barroso C.S."/>
            <person name="Egas C."/>
        </authorList>
    </citation>
    <scope>NUCLEOTIDE SEQUENCE [LARGE SCALE GENOMIC DNA]</scope>
    <source>
        <strain evidence="7 8">AF-68</strain>
    </source>
</reference>
<dbReference type="Gene3D" id="1.20.120.580">
    <property type="entry name" value="bsu32300-like"/>
    <property type="match status" value="1"/>
</dbReference>
<sequence length="117" mass="13528">MSPRYRLYLNDILSAIRYIQAFTEGLDYPAFSQNALVLHAVIRNFLVIGEAVKELPQEVRDLRPEIEWKLIAGMRDILIHAYFDTDDRVLWDVVENELEPLRVAVEAILETLKTGEA</sequence>
<keyword evidence="1" id="KW-0597">Phosphoprotein</keyword>
<dbReference type="GO" id="GO:0000166">
    <property type="term" value="F:nucleotide binding"/>
    <property type="evidence" value="ECO:0007669"/>
    <property type="project" value="UniProtKB-KW"/>
</dbReference>
<keyword evidence="5" id="KW-0378">Hydrolase</keyword>
<dbReference type="Pfam" id="PF01934">
    <property type="entry name" value="HepT-like"/>
    <property type="match status" value="1"/>
</dbReference>
<gene>
    <name evidence="7" type="ORF">Mgrana_01348</name>
</gene>
<name>A0A399FAF9_9DEIN</name>
<dbReference type="PANTHER" id="PTHR34139">
    <property type="entry name" value="UPF0331 PROTEIN MJ0127"/>
    <property type="match status" value="1"/>
</dbReference>
<dbReference type="GO" id="GO:0016787">
    <property type="term" value="F:hydrolase activity"/>
    <property type="evidence" value="ECO:0007669"/>
    <property type="project" value="UniProtKB-KW"/>
</dbReference>
<evidence type="ECO:0000256" key="6">
    <source>
        <dbReference type="ARBA" id="ARBA00024207"/>
    </source>
</evidence>
<evidence type="ECO:0000313" key="8">
    <source>
        <dbReference type="Proteomes" id="UP000266178"/>
    </source>
</evidence>
<keyword evidence="8" id="KW-1185">Reference proteome</keyword>
<dbReference type="RefSeq" id="WP_119356850.1">
    <property type="nucleotide sequence ID" value="NZ_BJXM01000014.1"/>
</dbReference>
<evidence type="ECO:0000313" key="7">
    <source>
        <dbReference type="EMBL" id="RIH92686.1"/>
    </source>
</evidence>
<dbReference type="EMBL" id="QWLB01000015">
    <property type="protein sequence ID" value="RIH92686.1"/>
    <property type="molecule type" value="Genomic_DNA"/>
</dbReference>
<comment type="similarity">
    <text evidence="6">Belongs to the HepT RNase toxin family.</text>
</comment>
<dbReference type="OrthoDB" id="9810538at2"/>
<proteinExistence type="inferred from homology"/>
<keyword evidence="3" id="KW-0540">Nuclease</keyword>
<evidence type="ECO:0000256" key="3">
    <source>
        <dbReference type="ARBA" id="ARBA00022722"/>
    </source>
</evidence>